<evidence type="ECO:0000256" key="1">
    <source>
        <dbReference type="SAM" id="Phobius"/>
    </source>
</evidence>
<keyword evidence="3" id="KW-1185">Reference proteome</keyword>
<comment type="caution">
    <text evidence="2">The sequence shown here is derived from an EMBL/GenBank/DDBJ whole genome shotgun (WGS) entry which is preliminary data.</text>
</comment>
<accession>A0A3M6UAD6</accession>
<sequence>MDEGLILKGPVANLPYILILGYSMFWWISVFRKCQEDRIHHFRCSLGPAISEAQEKTSERMKRGAF</sequence>
<name>A0A3M6UAD6_POCDA</name>
<keyword evidence="1" id="KW-0812">Transmembrane</keyword>
<dbReference type="AlphaFoldDB" id="A0A3M6UAD6"/>
<keyword evidence="1" id="KW-1133">Transmembrane helix</keyword>
<proteinExistence type="predicted"/>
<evidence type="ECO:0000313" key="3">
    <source>
        <dbReference type="Proteomes" id="UP000275408"/>
    </source>
</evidence>
<reference evidence="2 3" key="1">
    <citation type="journal article" date="2018" name="Sci. Rep.">
        <title>Comparative analysis of the Pocillopora damicornis genome highlights role of immune system in coral evolution.</title>
        <authorList>
            <person name="Cunning R."/>
            <person name="Bay R.A."/>
            <person name="Gillette P."/>
            <person name="Baker A.C."/>
            <person name="Traylor-Knowles N."/>
        </authorList>
    </citation>
    <scope>NUCLEOTIDE SEQUENCE [LARGE SCALE GENOMIC DNA]</scope>
    <source>
        <strain evidence="2">RSMAS</strain>
        <tissue evidence="2">Whole animal</tissue>
    </source>
</reference>
<feature type="transmembrane region" description="Helical" evidence="1">
    <location>
        <begin position="12"/>
        <end position="31"/>
    </location>
</feature>
<organism evidence="2 3">
    <name type="scientific">Pocillopora damicornis</name>
    <name type="common">Cauliflower coral</name>
    <name type="synonym">Millepora damicornis</name>
    <dbReference type="NCBI Taxonomy" id="46731"/>
    <lineage>
        <taxon>Eukaryota</taxon>
        <taxon>Metazoa</taxon>
        <taxon>Cnidaria</taxon>
        <taxon>Anthozoa</taxon>
        <taxon>Hexacorallia</taxon>
        <taxon>Scleractinia</taxon>
        <taxon>Astrocoeniina</taxon>
        <taxon>Pocilloporidae</taxon>
        <taxon>Pocillopora</taxon>
    </lineage>
</organism>
<protein>
    <submittedName>
        <fullName evidence="2">Uncharacterized protein</fullName>
    </submittedName>
</protein>
<evidence type="ECO:0000313" key="2">
    <source>
        <dbReference type="EMBL" id="RMX50556.1"/>
    </source>
</evidence>
<dbReference type="EMBL" id="RCHS01001937">
    <property type="protein sequence ID" value="RMX50556.1"/>
    <property type="molecule type" value="Genomic_DNA"/>
</dbReference>
<dbReference type="Proteomes" id="UP000275408">
    <property type="component" value="Unassembled WGS sequence"/>
</dbReference>
<keyword evidence="1" id="KW-0472">Membrane</keyword>
<gene>
    <name evidence="2" type="ORF">pdam_00008790</name>
</gene>